<dbReference type="Proteomes" id="UP000179076">
    <property type="component" value="Unassembled WGS sequence"/>
</dbReference>
<gene>
    <name evidence="2" type="ORF">A2W18_13510</name>
</gene>
<dbReference type="InterPro" id="IPR000595">
    <property type="entry name" value="cNMP-bd_dom"/>
</dbReference>
<dbReference type="PROSITE" id="PS50042">
    <property type="entry name" value="CNMP_BINDING_3"/>
    <property type="match status" value="1"/>
</dbReference>
<dbReference type="AlphaFoldDB" id="A0A1F6V905"/>
<dbReference type="InterPro" id="IPR018490">
    <property type="entry name" value="cNMP-bd_dom_sf"/>
</dbReference>
<accession>A0A1F6V905</accession>
<comment type="caution">
    <text evidence="2">The sequence shown here is derived from an EMBL/GenBank/DDBJ whole genome shotgun (WGS) entry which is preliminary data.</text>
</comment>
<organism evidence="2 3">
    <name type="scientific">Candidatus Muproteobacteria bacterium RBG_16_60_9</name>
    <dbReference type="NCBI Taxonomy" id="1817755"/>
    <lineage>
        <taxon>Bacteria</taxon>
        <taxon>Pseudomonadati</taxon>
        <taxon>Pseudomonadota</taxon>
        <taxon>Candidatus Muproteobacteria</taxon>
    </lineage>
</organism>
<dbReference type="Gene3D" id="2.60.120.10">
    <property type="entry name" value="Jelly Rolls"/>
    <property type="match status" value="1"/>
</dbReference>
<dbReference type="EMBL" id="MFSP01000098">
    <property type="protein sequence ID" value="OGI65996.1"/>
    <property type="molecule type" value="Genomic_DNA"/>
</dbReference>
<reference evidence="2 3" key="1">
    <citation type="journal article" date="2016" name="Nat. Commun.">
        <title>Thousands of microbial genomes shed light on interconnected biogeochemical processes in an aquifer system.</title>
        <authorList>
            <person name="Anantharaman K."/>
            <person name="Brown C.T."/>
            <person name="Hug L.A."/>
            <person name="Sharon I."/>
            <person name="Castelle C.J."/>
            <person name="Probst A.J."/>
            <person name="Thomas B.C."/>
            <person name="Singh A."/>
            <person name="Wilkins M.J."/>
            <person name="Karaoz U."/>
            <person name="Brodie E.L."/>
            <person name="Williams K.H."/>
            <person name="Hubbard S.S."/>
            <person name="Banfield J.F."/>
        </authorList>
    </citation>
    <scope>NUCLEOTIDE SEQUENCE [LARGE SCALE GENOMIC DNA]</scope>
</reference>
<evidence type="ECO:0000313" key="3">
    <source>
        <dbReference type="Proteomes" id="UP000179076"/>
    </source>
</evidence>
<evidence type="ECO:0000313" key="2">
    <source>
        <dbReference type="EMBL" id="OGI65996.1"/>
    </source>
</evidence>
<protein>
    <recommendedName>
        <fullName evidence="1">Cyclic nucleotide-binding domain-containing protein</fullName>
    </recommendedName>
</protein>
<name>A0A1F6V905_9PROT</name>
<dbReference type="Pfam" id="PF00027">
    <property type="entry name" value="cNMP_binding"/>
    <property type="match status" value="1"/>
</dbReference>
<evidence type="ECO:0000259" key="1">
    <source>
        <dbReference type="PROSITE" id="PS50042"/>
    </source>
</evidence>
<dbReference type="CDD" id="cd00038">
    <property type="entry name" value="CAP_ED"/>
    <property type="match status" value="1"/>
</dbReference>
<sequence>MTTAQVATPMGSTSRLDIDDLARLNLLKGADRDEAAVLLQNCPVRTLAAGDVLVRAGESCAALYLVLSGCLRTQDPSSTVPVTFIETGDSLGELIARRRHRLDDLGDIADTVAGNRRKGGVGLGRASDVAALLKAAETAQQTAKRTGGNRVCG</sequence>
<proteinExistence type="predicted"/>
<dbReference type="InterPro" id="IPR014710">
    <property type="entry name" value="RmlC-like_jellyroll"/>
</dbReference>
<feature type="domain" description="Cyclic nucleotide-binding" evidence="1">
    <location>
        <begin position="26"/>
        <end position="94"/>
    </location>
</feature>
<dbReference type="SUPFAM" id="SSF51206">
    <property type="entry name" value="cAMP-binding domain-like"/>
    <property type="match status" value="1"/>
</dbReference>